<comment type="caution">
    <text evidence="2">The sequence shown here is derived from an EMBL/GenBank/DDBJ whole genome shotgun (WGS) entry which is preliminary data.</text>
</comment>
<evidence type="ECO:0000313" key="3">
    <source>
        <dbReference type="Proteomes" id="UP000820818"/>
    </source>
</evidence>
<dbReference type="InterPro" id="IPR026913">
    <property type="entry name" value="METTL24"/>
</dbReference>
<protein>
    <recommendedName>
        <fullName evidence="1">Methyltransferase domain-containing protein</fullName>
    </recommendedName>
</protein>
<dbReference type="Proteomes" id="UP000820818">
    <property type="component" value="Linkage Group LG2"/>
</dbReference>
<sequence>MFCRIDLEFSDHNNASQFLLKVVSPSLSLYSASNPRLPDGQAQKDPVSSSPAAICANGHDIWTDNLKPTESMSAEEMYRYLRWTNSTSCQNAVDFGFNIGSNLDVTAVDGHKAVCLDKHISPDMSNCLVYSFGINNEWAFDEAMAKYGCQVYSFDPSMNVSTHDRSEHIHFYDVGLDGENRVHPTKGWPMKTASSIYEMLASRHGPSTLIDILKLDIETSEWDAIPQMLQSGFLADKVKQLVVEIHLEAADALEVLRHRVQIIRNLEATGQRPSGGFIRFSSRPNPFFDVPLQVSKYKKGPIDMDLAWYNSRHYPSAV</sequence>
<gene>
    <name evidence="2" type="ORF">GHT06_010089</name>
</gene>
<keyword evidence="3" id="KW-1185">Reference proteome</keyword>
<dbReference type="EMBL" id="WJBH02000002">
    <property type="protein sequence ID" value="KAI9562635.1"/>
    <property type="molecule type" value="Genomic_DNA"/>
</dbReference>
<reference evidence="2 3" key="1">
    <citation type="submission" date="2022-05" db="EMBL/GenBank/DDBJ databases">
        <title>A multi-omics perspective on studying reproductive biology in Daphnia sinensis.</title>
        <authorList>
            <person name="Jia J."/>
        </authorList>
    </citation>
    <scope>NUCLEOTIDE SEQUENCE [LARGE SCALE GENOMIC DNA]</scope>
    <source>
        <strain evidence="2 3">WSL</strain>
    </source>
</reference>
<feature type="domain" description="Methyltransferase" evidence="1">
    <location>
        <begin position="98"/>
        <end position="247"/>
    </location>
</feature>
<organism evidence="2 3">
    <name type="scientific">Daphnia sinensis</name>
    <dbReference type="NCBI Taxonomy" id="1820382"/>
    <lineage>
        <taxon>Eukaryota</taxon>
        <taxon>Metazoa</taxon>
        <taxon>Ecdysozoa</taxon>
        <taxon>Arthropoda</taxon>
        <taxon>Crustacea</taxon>
        <taxon>Branchiopoda</taxon>
        <taxon>Diplostraca</taxon>
        <taxon>Cladocera</taxon>
        <taxon>Anomopoda</taxon>
        <taxon>Daphniidae</taxon>
        <taxon>Daphnia</taxon>
        <taxon>Daphnia similis group</taxon>
    </lineage>
</organism>
<evidence type="ECO:0000259" key="1">
    <source>
        <dbReference type="Pfam" id="PF13383"/>
    </source>
</evidence>
<proteinExistence type="predicted"/>
<dbReference type="PANTHER" id="PTHR32026">
    <property type="entry name" value="METHYLTRANSFERASE-LIKE PROTEIN 24"/>
    <property type="match status" value="1"/>
</dbReference>
<dbReference type="InterPro" id="IPR025714">
    <property type="entry name" value="Methyltranfer_dom"/>
</dbReference>
<name>A0AAD5Q0S9_9CRUS</name>
<evidence type="ECO:0000313" key="2">
    <source>
        <dbReference type="EMBL" id="KAI9562635.1"/>
    </source>
</evidence>
<accession>A0AAD5Q0S9</accession>
<dbReference type="AlphaFoldDB" id="A0AAD5Q0S9"/>
<dbReference type="PANTHER" id="PTHR32026:SF10">
    <property type="entry name" value="METHYLTRANSFERASE-LIKE PROTEIN 24-RELATED"/>
    <property type="match status" value="1"/>
</dbReference>
<dbReference type="Pfam" id="PF13383">
    <property type="entry name" value="Methyltransf_22"/>
    <property type="match status" value="1"/>
</dbReference>